<reference evidence="2 3" key="1">
    <citation type="journal article" date="2010" name="Nature">
        <title>Nitrite-driven anaerobic methane oxidation by oxygenic bacteria.</title>
        <authorList>
            <person name="Ettwig K.F."/>
            <person name="Butler M.K."/>
            <person name="Le Paslier D."/>
            <person name="Pelletier E."/>
            <person name="Mangenot S."/>
            <person name="Kuypers M.M.M."/>
            <person name="Schreiber F."/>
            <person name="Dutilh B.E."/>
            <person name="Zedelius J."/>
            <person name="de Beer D."/>
            <person name="Gloerich J."/>
            <person name="Wessels H.J.C.T."/>
            <person name="van Allen T."/>
            <person name="Luesken F."/>
            <person name="Wu M."/>
            <person name="van de Pas-Schoonen K.T."/>
            <person name="Op den Camp H.J.M."/>
            <person name="Janssen-Megens E.M."/>
            <person name="Francoijs K-J."/>
            <person name="Stunnenberg H."/>
            <person name="Weissenbach J."/>
            <person name="Jetten M.S.M."/>
            <person name="Strous M."/>
        </authorList>
    </citation>
    <scope>NUCLEOTIDE SEQUENCE [LARGE SCALE GENOMIC DNA]</scope>
</reference>
<gene>
    <name evidence="2" type="ORF">DAMO_1729</name>
</gene>
<name>D5MGA6_METO1</name>
<dbReference type="KEGG" id="mox:DAMO_1729"/>
<organism evidence="2 3">
    <name type="scientific">Methylomirabilis oxygeniifera</name>
    <dbReference type="NCBI Taxonomy" id="671143"/>
    <lineage>
        <taxon>Bacteria</taxon>
        <taxon>Candidatus Methylomirabilota</taxon>
        <taxon>Candidatus Methylomirabilia</taxon>
        <taxon>Candidatus Methylomirabilales</taxon>
        <taxon>Candidatus Methylomirabilaceae</taxon>
        <taxon>Candidatus Methylomirabilis</taxon>
    </lineage>
</organism>
<dbReference type="Proteomes" id="UP000006898">
    <property type="component" value="Chromosome"/>
</dbReference>
<evidence type="ECO:0000313" key="2">
    <source>
        <dbReference type="EMBL" id="CBE68787.1"/>
    </source>
</evidence>
<dbReference type="EMBL" id="FP565575">
    <property type="protein sequence ID" value="CBE68787.1"/>
    <property type="molecule type" value="Genomic_DNA"/>
</dbReference>
<feature type="domain" description="PilZ" evidence="1">
    <location>
        <begin position="94"/>
        <end position="203"/>
    </location>
</feature>
<dbReference type="HOGENOM" id="CLU_1286859_0_0_0"/>
<dbReference type="GO" id="GO:0035438">
    <property type="term" value="F:cyclic-di-GMP binding"/>
    <property type="evidence" value="ECO:0007669"/>
    <property type="project" value="InterPro"/>
</dbReference>
<protein>
    <recommendedName>
        <fullName evidence="1">PilZ domain-containing protein</fullName>
    </recommendedName>
</protein>
<proteinExistence type="predicted"/>
<dbReference type="Pfam" id="PF07238">
    <property type="entry name" value="PilZ"/>
    <property type="match status" value="1"/>
</dbReference>
<accession>D5MGA6</accession>
<sequence length="214" mass="23731">MESKICNGLKVQVEFADPPVSMIGTIVRIDSQTLVVSLTHDKDGGVSTTSRNSARDVQVSATADDALYRFRSTLLHSSGLLLHLSPPGEVRRVQRREDVRQPCLFDVELILPKGERTPVKRERATAVNISCGGLLIVFSGRLEAEDAVELSMTLSRGESPIHAAARVVRSESFRHLGQNQSRIALRMMALQRADERKLRQFITKCQVKTRIGTV</sequence>
<dbReference type="AlphaFoldDB" id="D5MGA6"/>
<evidence type="ECO:0000313" key="3">
    <source>
        <dbReference type="Proteomes" id="UP000006898"/>
    </source>
</evidence>
<dbReference type="SUPFAM" id="SSF141371">
    <property type="entry name" value="PilZ domain-like"/>
    <property type="match status" value="1"/>
</dbReference>
<dbReference type="STRING" id="671143.DAMO_1729"/>
<dbReference type="Gene3D" id="2.40.10.220">
    <property type="entry name" value="predicted glycosyltransferase like domains"/>
    <property type="match status" value="1"/>
</dbReference>
<dbReference type="InterPro" id="IPR009875">
    <property type="entry name" value="PilZ_domain"/>
</dbReference>
<evidence type="ECO:0000259" key="1">
    <source>
        <dbReference type="Pfam" id="PF07238"/>
    </source>
</evidence>